<dbReference type="InterPro" id="IPR051313">
    <property type="entry name" value="Bact_iron-sidero_bind"/>
</dbReference>
<evidence type="ECO:0000256" key="1">
    <source>
        <dbReference type="ARBA" id="ARBA00004196"/>
    </source>
</evidence>
<evidence type="ECO:0000313" key="7">
    <source>
        <dbReference type="EMBL" id="ELY20160.1"/>
    </source>
</evidence>
<feature type="domain" description="Fe/B12 periplasmic-binding" evidence="6">
    <location>
        <begin position="25"/>
        <end position="285"/>
    </location>
</feature>
<accession>L9U5I9</accession>
<dbReference type="InterPro" id="IPR002491">
    <property type="entry name" value="ABC_transptr_periplasmic_BD"/>
</dbReference>
<evidence type="ECO:0000256" key="5">
    <source>
        <dbReference type="ARBA" id="ARBA00022729"/>
    </source>
</evidence>
<dbReference type="AlphaFoldDB" id="L9U5I9"/>
<evidence type="ECO:0000313" key="8">
    <source>
        <dbReference type="Proteomes" id="UP000011651"/>
    </source>
</evidence>
<organism evidence="7 8">
    <name type="scientific">Vreelandella titanicae BH1</name>
    <dbReference type="NCBI Taxonomy" id="1204738"/>
    <lineage>
        <taxon>Bacteria</taxon>
        <taxon>Pseudomonadati</taxon>
        <taxon>Pseudomonadota</taxon>
        <taxon>Gammaproteobacteria</taxon>
        <taxon>Oceanospirillales</taxon>
        <taxon>Halomonadaceae</taxon>
        <taxon>Vreelandella</taxon>
    </lineage>
</organism>
<dbReference type="PANTHER" id="PTHR30532:SF1">
    <property type="entry name" value="IRON(3+)-HYDROXAMATE-BINDING PROTEIN FHUD"/>
    <property type="match status" value="1"/>
</dbReference>
<keyword evidence="5" id="KW-0732">Signal</keyword>
<dbReference type="SUPFAM" id="SSF53807">
    <property type="entry name" value="Helical backbone' metal receptor"/>
    <property type="match status" value="1"/>
</dbReference>
<sequence length="286" mass="31943">MANKILLISIFSLFSNYAISSERLSIVTSDWAAAETLSMLGVAPIAIAQLRNYQGWTGNEVIEKKDGIDVGLKAMPNMELISNYEPDFLLGENPILLQHVSKLAPTIDTSLYPFEHDPWESIVDFTFEIAEQLNLLAEAEIVTAQASQQLAILRDQIKNKETPVIIAQFRDDRHAWVYGKNNILHGVIGQLGLTNGWEPSASATGLSVVTIDVLARVEGHLFIIESPAYKEWVRERLESSDIWQTLISQREGKISYIPGDFWVFGALPSALRFAESLTEALENQQE</sequence>
<dbReference type="GO" id="GO:0030288">
    <property type="term" value="C:outer membrane-bounded periplasmic space"/>
    <property type="evidence" value="ECO:0007669"/>
    <property type="project" value="TreeGrafter"/>
</dbReference>
<dbReference type="Proteomes" id="UP000011651">
    <property type="component" value="Unassembled WGS sequence"/>
</dbReference>
<comment type="caution">
    <text evidence="7">The sequence shown here is derived from an EMBL/GenBank/DDBJ whole genome shotgun (WGS) entry which is preliminary data.</text>
</comment>
<evidence type="ECO:0000256" key="2">
    <source>
        <dbReference type="ARBA" id="ARBA00008814"/>
    </source>
</evidence>
<evidence type="ECO:0000256" key="4">
    <source>
        <dbReference type="ARBA" id="ARBA00022496"/>
    </source>
</evidence>
<dbReference type="GO" id="GO:1901678">
    <property type="term" value="P:iron coordination entity transport"/>
    <property type="evidence" value="ECO:0007669"/>
    <property type="project" value="UniProtKB-ARBA"/>
</dbReference>
<keyword evidence="4" id="KW-0408">Iron</keyword>
<dbReference type="EMBL" id="AOPO01000026">
    <property type="protein sequence ID" value="ELY20160.1"/>
    <property type="molecule type" value="Genomic_DNA"/>
</dbReference>
<comment type="similarity">
    <text evidence="2">Belongs to the bacterial solute-binding protein 8 family.</text>
</comment>
<dbReference type="Pfam" id="PF01497">
    <property type="entry name" value="Peripla_BP_2"/>
    <property type="match status" value="1"/>
</dbReference>
<name>L9U5I9_9GAMM</name>
<dbReference type="PRINTS" id="PR01715">
    <property type="entry name" value="FERRIBNDNGPP"/>
</dbReference>
<evidence type="ECO:0000259" key="6">
    <source>
        <dbReference type="PROSITE" id="PS50983"/>
    </source>
</evidence>
<dbReference type="PROSITE" id="PS50983">
    <property type="entry name" value="FE_B12_PBP"/>
    <property type="match status" value="1"/>
</dbReference>
<proteinExistence type="inferred from homology"/>
<protein>
    <submittedName>
        <fullName evidence="7">Ferrichrome-binding periplasmic protein</fullName>
    </submittedName>
</protein>
<keyword evidence="4" id="KW-0406">Ion transport</keyword>
<reference evidence="7 8" key="1">
    <citation type="journal article" date="2013" name="Genome Announc.">
        <title>Draft Genome of the Marine Gammaproteobacterium Halomonas titanicae.</title>
        <authorList>
            <person name="Sanchez-Porro C."/>
            <person name="de la Haba R.R."/>
            <person name="Cruz-Hernandez N."/>
            <person name="Gonzalez J.M."/>
            <person name="Reyes-Guirao C."/>
            <person name="Navarro-Sampedro L."/>
            <person name="Carballo M."/>
            <person name="Ventosa A."/>
        </authorList>
    </citation>
    <scope>NUCLEOTIDE SEQUENCE [LARGE SCALE GENOMIC DNA]</scope>
    <source>
        <strain evidence="7 8">BH1</strain>
    </source>
</reference>
<dbReference type="Gene3D" id="3.40.50.1980">
    <property type="entry name" value="Nitrogenase molybdenum iron protein domain"/>
    <property type="match status" value="2"/>
</dbReference>
<keyword evidence="3" id="KW-0813">Transport</keyword>
<gene>
    <name evidence="7" type="ORF">HALTITAN_3181</name>
</gene>
<evidence type="ECO:0000256" key="3">
    <source>
        <dbReference type="ARBA" id="ARBA00022448"/>
    </source>
</evidence>
<dbReference type="PATRIC" id="fig|1204738.3.peg.4775"/>
<dbReference type="RefSeq" id="WP_009288599.1">
    <property type="nucleotide sequence ID" value="NZ_AOPO01000026.1"/>
</dbReference>
<comment type="subcellular location">
    <subcellularLocation>
        <location evidence="1">Cell envelope</location>
    </subcellularLocation>
</comment>
<keyword evidence="4" id="KW-0410">Iron transport</keyword>
<dbReference type="PANTHER" id="PTHR30532">
    <property type="entry name" value="IRON III DICITRATE-BINDING PERIPLASMIC PROTEIN"/>
    <property type="match status" value="1"/>
</dbReference>